<reference evidence="1 2" key="1">
    <citation type="journal article" date="2013" name="BMC Genomics">
        <title>Reconstruction of the lipid metabolism for the microalga Monoraphidium neglectum from its genome sequence reveals characteristics suitable for biofuel production.</title>
        <authorList>
            <person name="Bogen C."/>
            <person name="Al-Dilaimi A."/>
            <person name="Albersmeier A."/>
            <person name="Wichmann J."/>
            <person name="Grundmann M."/>
            <person name="Rupp O."/>
            <person name="Lauersen K.J."/>
            <person name="Blifernez-Klassen O."/>
            <person name="Kalinowski J."/>
            <person name="Goesmann A."/>
            <person name="Mussgnug J.H."/>
            <person name="Kruse O."/>
        </authorList>
    </citation>
    <scope>NUCLEOTIDE SEQUENCE [LARGE SCALE GENOMIC DNA]</scope>
    <source>
        <strain evidence="1 2">SAG 48.87</strain>
    </source>
</reference>
<dbReference type="EMBL" id="KK105104">
    <property type="protein sequence ID" value="KIY93028.1"/>
    <property type="molecule type" value="Genomic_DNA"/>
</dbReference>
<dbReference type="GeneID" id="25732546"/>
<dbReference type="AlphaFoldDB" id="A0A0D2KAH4"/>
<protein>
    <submittedName>
        <fullName evidence="1">Uncharacterized protein</fullName>
    </submittedName>
</protein>
<evidence type="ECO:0000313" key="2">
    <source>
        <dbReference type="Proteomes" id="UP000054498"/>
    </source>
</evidence>
<sequence length="467" mass="50399">MVVIMPCRNLIPHQVLYGPTPADAAVDIGLKLGGVLVEARPPPRLQLSAGRPARIRGDGYLGATTAGAHSVVPGQRVGDILAELHDASGNLCLQRVEAEVTFDPEDAVEVERMPTRGKGVGAPSPLALEFVNGQLRVANRFTVSGRPGQGFVMMISAKLADSDGSGRALAPLVTHFRIQRMHLALNHATLLPLANCGRMEGPDGIDTFVLNTWEQPQHHGRNYSALEGVPRLLLEAFESRDDVIRGVVQACYVRPTGEVLREGKMPKQLLLDAINRHMDQPPMVNDVYEAGFVIDPSKAKHLSDLEITICNEEDMHDPDFCAPVKLLRDGEPVAAGSLGIRGGKMSLPRLALPPAWFGPHNAACVEFDLRDARHEDFSYGKFWVRHRRAAARLAILPAGRLFEGTRVVVPSGAGGAAPEALRLLQQAGGVRAGAGPAWAAWRVEGRDRPVYLHPRTAAVSPRGSPAR</sequence>
<keyword evidence="2" id="KW-1185">Reference proteome</keyword>
<dbReference type="Proteomes" id="UP000054498">
    <property type="component" value="Unassembled WGS sequence"/>
</dbReference>
<accession>A0A0D2KAH4</accession>
<name>A0A0D2KAH4_9CHLO</name>
<dbReference type="RefSeq" id="XP_013892048.1">
    <property type="nucleotide sequence ID" value="XM_014036594.1"/>
</dbReference>
<gene>
    <name evidence="1" type="ORF">MNEG_14935</name>
</gene>
<dbReference type="KEGG" id="mng:MNEG_14935"/>
<proteinExistence type="predicted"/>
<organism evidence="1 2">
    <name type="scientific">Monoraphidium neglectum</name>
    <dbReference type="NCBI Taxonomy" id="145388"/>
    <lineage>
        <taxon>Eukaryota</taxon>
        <taxon>Viridiplantae</taxon>
        <taxon>Chlorophyta</taxon>
        <taxon>core chlorophytes</taxon>
        <taxon>Chlorophyceae</taxon>
        <taxon>CS clade</taxon>
        <taxon>Sphaeropleales</taxon>
        <taxon>Selenastraceae</taxon>
        <taxon>Monoraphidium</taxon>
    </lineage>
</organism>
<evidence type="ECO:0000313" key="1">
    <source>
        <dbReference type="EMBL" id="KIY93028.1"/>
    </source>
</evidence>